<accession>A0A239JJ51</accession>
<dbReference type="RefSeq" id="WP_245823315.1">
    <property type="nucleotide sequence ID" value="NZ_FZON01000053.1"/>
</dbReference>
<reference evidence="4 5" key="1">
    <citation type="submission" date="2017-06" db="EMBL/GenBank/DDBJ databases">
        <authorList>
            <person name="Kim H.J."/>
            <person name="Triplett B.A."/>
        </authorList>
    </citation>
    <scope>NUCLEOTIDE SEQUENCE [LARGE SCALE GENOMIC DNA]</scope>
    <source>
        <strain evidence="4 5">DSM 11445</strain>
    </source>
</reference>
<dbReference type="Proteomes" id="UP000198440">
    <property type="component" value="Unassembled WGS sequence"/>
</dbReference>
<evidence type="ECO:0000259" key="1">
    <source>
        <dbReference type="Pfam" id="PF13547"/>
    </source>
</evidence>
<dbReference type="Gene3D" id="3.20.20.80">
    <property type="entry name" value="Glycosidases"/>
    <property type="match status" value="2"/>
</dbReference>
<proteinExistence type="predicted"/>
<name>A0A239JJ51_9RHOB</name>
<feature type="domain" description="Rcc01698-like C-terminal" evidence="3">
    <location>
        <begin position="1254"/>
        <end position="1353"/>
    </location>
</feature>
<dbReference type="CDD" id="cd19607">
    <property type="entry name" value="GTA_TIM-barrel-like"/>
    <property type="match status" value="1"/>
</dbReference>
<protein>
    <submittedName>
        <fullName evidence="4">GTA TIM-barrel-like domain-containing protein</fullName>
    </submittedName>
</protein>
<feature type="domain" description="GTA TIM-barrel-like" evidence="1">
    <location>
        <begin position="446"/>
        <end position="528"/>
    </location>
</feature>
<evidence type="ECO:0000313" key="4">
    <source>
        <dbReference type="EMBL" id="SNT05855.1"/>
    </source>
</evidence>
<organism evidence="4 5">
    <name type="scientific">Antarctobacter heliothermus</name>
    <dbReference type="NCBI Taxonomy" id="74033"/>
    <lineage>
        <taxon>Bacteria</taxon>
        <taxon>Pseudomonadati</taxon>
        <taxon>Pseudomonadota</taxon>
        <taxon>Alphaproteobacteria</taxon>
        <taxon>Rhodobacterales</taxon>
        <taxon>Roseobacteraceae</taxon>
        <taxon>Antarctobacter</taxon>
    </lineage>
</organism>
<dbReference type="Pfam" id="PF13550">
    <property type="entry name" value="Phage-tail_3"/>
    <property type="match status" value="1"/>
</dbReference>
<feature type="domain" description="Tip attachment protein J" evidence="2">
    <location>
        <begin position="1004"/>
        <end position="1162"/>
    </location>
</feature>
<evidence type="ECO:0000259" key="2">
    <source>
        <dbReference type="Pfam" id="PF13550"/>
    </source>
</evidence>
<dbReference type="InterPro" id="IPR032876">
    <property type="entry name" value="J_dom"/>
</dbReference>
<evidence type="ECO:0000259" key="3">
    <source>
        <dbReference type="Pfam" id="PF23666"/>
    </source>
</evidence>
<gene>
    <name evidence="4" type="ORF">SAMN04488078_105310</name>
</gene>
<dbReference type="EMBL" id="FZON01000053">
    <property type="protein sequence ID" value="SNT05855.1"/>
    <property type="molecule type" value="Genomic_DNA"/>
</dbReference>
<feature type="domain" description="GTA TIM-barrel-like" evidence="1">
    <location>
        <begin position="724"/>
        <end position="941"/>
    </location>
</feature>
<dbReference type="Pfam" id="PF13547">
    <property type="entry name" value="GTA_TIM"/>
    <property type="match status" value="2"/>
</dbReference>
<dbReference type="Pfam" id="PF23666">
    <property type="entry name" value="Rcc01698_C"/>
    <property type="match status" value="1"/>
</dbReference>
<sequence length="1517" mass="163247">MATLVLGAVGSAIGGSIGGAIFGVSAATIGGFVGSTLGSAVDSWIVSSLTPAQRIEGARLDTLRITSSTEGAVIPRLYGRMRIGGNIIWATDFRERKKTSTQGGGKGGGGPKVKTTEYLYYASFAVALCEGPITGIGRIWADGKLLDTSGLTWRWYPGDEIQTADPFITATMGAENTPAYRGTAYVLFEDLPLANFGNRLPQLSFEVFRPLGGEDSAESLIRAVTLIPSAGEFVYATTPIRKGALGTTRSENVHARADASDLTVALDQLQAALPNLESVSLVIAWFGDDLRAGYCNIRPCVETGEKTTTPQAWRVNGLDRANAPLVSRDAQDRPVFGGTPADFSVVEAIREIKARGWRVTFYPFLLMDVPSGNTLPTPYSDDASAIGQPALPWRGRITCAPAAGFAGTVDLTAAAAAQVAALFGAAMPSDFTVSGEDVAWTGSADWGLRRMILHYANLCAAAGGVDAFLIGSEMRGLTTIRAENDTFPAVQAFRDLAADVRGVLGSTSRISYAADWSEYFGHHVTEAGDTASSDFSGITLSTPILAGDYKVYVPQLVPDFTSGWRLHVYSGGPSIDLADLSLGSSLSQTGRDSKAIYYAIHDLWIGDVPLGTELTYTDIMTIQQGSSIGPCNDILTLYGLTQAKIDSVLPDGLRMASFASVIASRNLIESDPGDHPRSLSYTRTDANVVGLRIVLQLEEPYYSGNFDKLVSYSAPVLPLASSEPVTSVFFHLDPLWADPEIDFIGIDNYMPLSDWRDGSAHLDAGNGWPSIYDRAYLHANIEGGEGFDWFYASGADRTGQIRTPVEDGSEGKPWVFRYKDLNAWWSNLHFDRPGGVESASPTAWIPQSKPIVFTECGCPAIDRGTNQPNVFFDPKSSESAAPYFSRGWRDDAIQRAYYEALLTYWGEAANNPVSTIYSAPMIDLPDCAAWTWDARPYPHFPALTEIWTDGPNWQRGHWLTGRMGGGSLAALVRDLCLRAGLPEARIDTTGLTGSVEGYILTALESPRASISTLARHFGFDAVESEGQIRFLMRGRGAVVSLTHDDLVAPREGDILELVRAQETELPQALKWQVTRADGDYDTAQVEARRIIVDSTRVTSEAFPIAVPPEEAERRCQRALMEAWTARESATFRLPPSRLALDPADVVTLAHDGRQMPLRLVSIADSDARGIEALRQDLESLEVPPGEARPTSPSPVAVFGAPEVTLLDLPQLSEDQPAHRPFVAAFADPWPGDMAVFRSPSMDSFEVLTTFGSTARIGALVSDFHAGPTSRFDLGNALEVDLLSGTLEGVSDLTLFGGANALAVETAPGVWEILQAGAAELIAPGRYRLTRLLRGQRGTEGALGTPALAGARVVVLDETLAELPIAEGDLRLPWNWRIGPASRPVSDDSYIGTPFTPAGVGLRPFSVTHVEQPWRKPRVAGALTLRWTRRSRALSADSWGAVEVPLVEEVEAYALEILDGASIKRTLTTATTSAVYTAAEQITDWGALLGPGDTLTIRLFQLSALLGRGAEKTIPLNF</sequence>
<dbReference type="InterPro" id="IPR056490">
    <property type="entry name" value="Rcc01698_C"/>
</dbReference>
<dbReference type="InterPro" id="IPR025195">
    <property type="entry name" value="GTA_TIM_dom"/>
</dbReference>
<evidence type="ECO:0000313" key="5">
    <source>
        <dbReference type="Proteomes" id="UP000198440"/>
    </source>
</evidence>